<keyword evidence="6 11" id="KW-0472">Membrane</keyword>
<evidence type="ECO:0000313" key="13">
    <source>
        <dbReference type="Ensembl" id="ENSOANP00000017145.2"/>
    </source>
</evidence>
<dbReference type="OMA" id="MVRFQMF"/>
<evidence type="ECO:0000256" key="9">
    <source>
        <dbReference type="ARBA" id="ARBA00041489"/>
    </source>
</evidence>
<keyword evidence="3" id="KW-0430">Lectin</keyword>
<comment type="subcellular location">
    <subcellularLocation>
        <location evidence="1">Membrane</location>
        <topology evidence="1">Single-pass type II membrane protein</topology>
    </subcellularLocation>
</comment>
<keyword evidence="4" id="KW-0735">Signal-anchor</keyword>
<keyword evidence="14" id="KW-1185">Reference proteome</keyword>
<dbReference type="FunCoup" id="F6RRQ2">
    <property type="interactions" value="162"/>
</dbReference>
<dbReference type="Pfam" id="PF00059">
    <property type="entry name" value="Lectin_C"/>
    <property type="match status" value="1"/>
</dbReference>
<evidence type="ECO:0000256" key="11">
    <source>
        <dbReference type="SAM" id="Phobius"/>
    </source>
</evidence>
<reference evidence="13" key="3">
    <citation type="submission" date="2025-09" db="UniProtKB">
        <authorList>
            <consortium name="Ensembl"/>
        </authorList>
    </citation>
    <scope>IDENTIFICATION</scope>
    <source>
        <strain evidence="13">Glennie</strain>
    </source>
</reference>
<dbReference type="InterPro" id="IPR016187">
    <property type="entry name" value="CTDL_fold"/>
</dbReference>
<dbReference type="SMART" id="SM00034">
    <property type="entry name" value="CLECT"/>
    <property type="match status" value="1"/>
</dbReference>
<dbReference type="GO" id="GO:0016020">
    <property type="term" value="C:membrane"/>
    <property type="evidence" value="ECO:0007669"/>
    <property type="project" value="UniProtKB-SubCell"/>
</dbReference>
<dbReference type="GeneTree" id="ENSGT00940000156296"/>
<feature type="compositionally biased region" description="Polar residues" evidence="10">
    <location>
        <begin position="104"/>
        <end position="116"/>
    </location>
</feature>
<dbReference type="Ensembl" id="ENSOANT00000017148.2">
    <property type="protein sequence ID" value="ENSOANP00000017145.2"/>
    <property type="gene ID" value="ENSOANG00000010818.2"/>
</dbReference>
<dbReference type="Gene3D" id="3.10.100.10">
    <property type="entry name" value="Mannose-Binding Protein A, subunit A"/>
    <property type="match status" value="1"/>
</dbReference>
<feature type="domain" description="C-type lectin" evidence="12">
    <location>
        <begin position="192"/>
        <end position="299"/>
    </location>
</feature>
<dbReference type="InterPro" id="IPR050919">
    <property type="entry name" value="NKG2/CD94_NK_receptors"/>
</dbReference>
<evidence type="ECO:0000256" key="8">
    <source>
        <dbReference type="ARBA" id="ARBA00041193"/>
    </source>
</evidence>
<feature type="compositionally biased region" description="Polar residues" evidence="10">
    <location>
        <begin position="59"/>
        <end position="83"/>
    </location>
</feature>
<sequence length="303" mass="34684">MSKDKEVYSLLTLPKSSQQQQGRLKKHQQKDVSGEHQLTFTEVKNFTLSQQQQHRRSENIPNKGQEQQVTYSELKNPKPSQHWQNRRSKGEKLTCAESVQQETYTEIQHSHAQQPGSCEAGQRTDCPSPPLRIITGILGILCLGLVATMAINAFCAFSIHSQQNLNHTSTFHHNTSDKGCHCALCPKKWVSFRNSCYFFSEEKRTWYNSTTACTAQNSSLLKIDNKEELNFLNQLPIYFWIGLYRHENNGFWQWTDGSVLSSKLLSFKDTSTPGNCVAFHPRSSGSVQNCSTVWSYICEFTRY</sequence>
<dbReference type="GO" id="GO:0030246">
    <property type="term" value="F:carbohydrate binding"/>
    <property type="evidence" value="ECO:0007669"/>
    <property type="project" value="UniProtKB-KW"/>
</dbReference>
<keyword evidence="2 11" id="KW-0812">Transmembrane</keyword>
<feature type="region of interest" description="Disordered" evidence="10">
    <location>
        <begin position="104"/>
        <end position="123"/>
    </location>
</feature>
<dbReference type="InterPro" id="IPR016186">
    <property type="entry name" value="C-type_lectin-like/link_sf"/>
</dbReference>
<gene>
    <name evidence="13" type="primary">LOC107547521</name>
</gene>
<name>F6RRQ2_ORNAN</name>
<dbReference type="GO" id="GO:0045954">
    <property type="term" value="P:positive regulation of natural killer cell mediated cytotoxicity"/>
    <property type="evidence" value="ECO:0000318"/>
    <property type="project" value="GO_Central"/>
</dbReference>
<keyword evidence="5 11" id="KW-1133">Transmembrane helix</keyword>
<dbReference type="PROSITE" id="PS50041">
    <property type="entry name" value="C_TYPE_LECTIN_2"/>
    <property type="match status" value="1"/>
</dbReference>
<dbReference type="PANTHER" id="PTHR22800:SF252">
    <property type="entry name" value="NATURAL KILLER CELLS ANTIGEN CD94"/>
    <property type="match status" value="1"/>
</dbReference>
<reference evidence="13" key="2">
    <citation type="submission" date="2025-08" db="UniProtKB">
        <authorList>
            <consortium name="Ensembl"/>
        </authorList>
    </citation>
    <scope>IDENTIFICATION</scope>
    <source>
        <strain evidence="13">Glennie</strain>
    </source>
</reference>
<dbReference type="HOGENOM" id="CLU_049894_9_2_1"/>
<evidence type="ECO:0000259" key="12">
    <source>
        <dbReference type="PROSITE" id="PS50041"/>
    </source>
</evidence>
<dbReference type="Bgee" id="ENSOANG00000010818">
    <property type="expression patterns" value="Expressed in testis and 1 other cell type or tissue"/>
</dbReference>
<evidence type="ECO:0000256" key="3">
    <source>
        <dbReference type="ARBA" id="ARBA00022734"/>
    </source>
</evidence>
<dbReference type="InParanoid" id="F6RRQ2"/>
<organism evidence="13 14">
    <name type="scientific">Ornithorhynchus anatinus</name>
    <name type="common">Duckbill platypus</name>
    <dbReference type="NCBI Taxonomy" id="9258"/>
    <lineage>
        <taxon>Eukaryota</taxon>
        <taxon>Metazoa</taxon>
        <taxon>Chordata</taxon>
        <taxon>Craniata</taxon>
        <taxon>Vertebrata</taxon>
        <taxon>Euteleostomi</taxon>
        <taxon>Mammalia</taxon>
        <taxon>Monotremata</taxon>
        <taxon>Ornithorhynchidae</taxon>
        <taxon>Ornithorhynchus</taxon>
    </lineage>
</organism>
<feature type="region of interest" description="Disordered" evidence="10">
    <location>
        <begin position="1"/>
        <end position="95"/>
    </location>
</feature>
<evidence type="ECO:0000256" key="4">
    <source>
        <dbReference type="ARBA" id="ARBA00022968"/>
    </source>
</evidence>
<dbReference type="SUPFAM" id="SSF56436">
    <property type="entry name" value="C-type lectin-like"/>
    <property type="match status" value="1"/>
</dbReference>
<evidence type="ECO:0000313" key="14">
    <source>
        <dbReference type="Proteomes" id="UP000002279"/>
    </source>
</evidence>
<feature type="transmembrane region" description="Helical" evidence="11">
    <location>
        <begin position="133"/>
        <end position="159"/>
    </location>
</feature>
<dbReference type="GO" id="GO:0002223">
    <property type="term" value="P:stimulatory C-type lectin receptor signaling pathway"/>
    <property type="evidence" value="ECO:0000318"/>
    <property type="project" value="GO_Central"/>
</dbReference>
<dbReference type="PANTHER" id="PTHR22800">
    <property type="entry name" value="C-TYPE LECTIN PROTEINS"/>
    <property type="match status" value="1"/>
</dbReference>
<dbReference type="CDD" id="cd03593">
    <property type="entry name" value="CLECT_NK_receptors_like"/>
    <property type="match status" value="1"/>
</dbReference>
<evidence type="ECO:0000256" key="6">
    <source>
        <dbReference type="ARBA" id="ARBA00023136"/>
    </source>
</evidence>
<evidence type="ECO:0000256" key="5">
    <source>
        <dbReference type="ARBA" id="ARBA00022989"/>
    </source>
</evidence>
<dbReference type="Proteomes" id="UP000002279">
    <property type="component" value="Chromosome 17"/>
</dbReference>
<dbReference type="InterPro" id="IPR001304">
    <property type="entry name" value="C-type_lectin-like"/>
</dbReference>
<evidence type="ECO:0000256" key="1">
    <source>
        <dbReference type="ARBA" id="ARBA00004606"/>
    </source>
</evidence>
<proteinExistence type="predicted"/>
<feature type="compositionally biased region" description="Polar residues" evidence="10">
    <location>
        <begin position="36"/>
        <end position="52"/>
    </location>
</feature>
<dbReference type="InterPro" id="IPR033992">
    <property type="entry name" value="NKR-like_CTLD"/>
</dbReference>
<dbReference type="AlphaFoldDB" id="F6RRQ2"/>
<protein>
    <recommendedName>
        <fullName evidence="8">Natural killer cells antigen CD94</fullName>
    </recommendedName>
    <alternativeName>
        <fullName evidence="9">Killer cell lectin-like receptor subfamily D member 1</fullName>
    </alternativeName>
</protein>
<accession>F6RRQ2</accession>
<evidence type="ECO:0000256" key="7">
    <source>
        <dbReference type="ARBA" id="ARBA00023180"/>
    </source>
</evidence>
<evidence type="ECO:0000256" key="10">
    <source>
        <dbReference type="SAM" id="MobiDB-lite"/>
    </source>
</evidence>
<evidence type="ECO:0000256" key="2">
    <source>
        <dbReference type="ARBA" id="ARBA00022692"/>
    </source>
</evidence>
<keyword evidence="7" id="KW-0325">Glycoprotein</keyword>
<reference evidence="13 14" key="1">
    <citation type="journal article" date="2008" name="Nature">
        <title>Genome analysis of the platypus reveals unique signatures of evolution.</title>
        <authorList>
            <person name="Warren W.C."/>
            <person name="Hillier L.W."/>
            <person name="Marshall Graves J.A."/>
            <person name="Birney E."/>
            <person name="Ponting C.P."/>
            <person name="Grutzner F."/>
            <person name="Belov K."/>
            <person name="Miller W."/>
            <person name="Clarke L."/>
            <person name="Chinwalla A.T."/>
            <person name="Yang S.P."/>
            <person name="Heger A."/>
            <person name="Locke D.P."/>
            <person name="Miethke P."/>
            <person name="Waters P.D."/>
            <person name="Veyrunes F."/>
            <person name="Fulton L."/>
            <person name="Fulton B."/>
            <person name="Graves T."/>
            <person name="Wallis J."/>
            <person name="Puente X.S."/>
            <person name="Lopez-Otin C."/>
            <person name="Ordonez G.R."/>
            <person name="Eichler E.E."/>
            <person name="Chen L."/>
            <person name="Cheng Z."/>
            <person name="Deakin J.E."/>
            <person name="Alsop A."/>
            <person name="Thompson K."/>
            <person name="Kirby P."/>
            <person name="Papenfuss A.T."/>
            <person name="Wakefield M.J."/>
            <person name="Olender T."/>
            <person name="Lancet D."/>
            <person name="Huttley G.A."/>
            <person name="Smit A.F."/>
            <person name="Pask A."/>
            <person name="Temple-Smith P."/>
            <person name="Batzer M.A."/>
            <person name="Walker J.A."/>
            <person name="Konkel M.K."/>
            <person name="Harris R.S."/>
            <person name="Whittington C.M."/>
            <person name="Wong E.S."/>
            <person name="Gemmell N.J."/>
            <person name="Buschiazzo E."/>
            <person name="Vargas Jentzsch I.M."/>
            <person name="Merkel A."/>
            <person name="Schmitz J."/>
            <person name="Zemann A."/>
            <person name="Churakov G."/>
            <person name="Kriegs J.O."/>
            <person name="Brosius J."/>
            <person name="Murchison E.P."/>
            <person name="Sachidanandam R."/>
            <person name="Smith C."/>
            <person name="Hannon G.J."/>
            <person name="Tsend-Ayush E."/>
            <person name="McMillan D."/>
            <person name="Attenborough R."/>
            <person name="Rens W."/>
            <person name="Ferguson-Smith M."/>
            <person name="Lefevre C.M."/>
            <person name="Sharp J.A."/>
            <person name="Nicholas K.R."/>
            <person name="Ray D.A."/>
            <person name="Kube M."/>
            <person name="Reinhardt R."/>
            <person name="Pringle T.H."/>
            <person name="Taylor J."/>
            <person name="Jones R.C."/>
            <person name="Nixon B."/>
            <person name="Dacheux J.L."/>
            <person name="Niwa H."/>
            <person name="Sekita Y."/>
            <person name="Huang X."/>
            <person name="Stark A."/>
            <person name="Kheradpour P."/>
            <person name="Kellis M."/>
            <person name="Flicek P."/>
            <person name="Chen Y."/>
            <person name="Webber C."/>
            <person name="Hardison R."/>
            <person name="Nelson J."/>
            <person name="Hallsworth-Pepin K."/>
            <person name="Delehaunty K."/>
            <person name="Markovic C."/>
            <person name="Minx P."/>
            <person name="Feng Y."/>
            <person name="Kremitzki C."/>
            <person name="Mitreva M."/>
            <person name="Glasscock J."/>
            <person name="Wylie T."/>
            <person name="Wohldmann P."/>
            <person name="Thiru P."/>
            <person name="Nhan M.N."/>
            <person name="Pohl C.S."/>
            <person name="Smith S.M."/>
            <person name="Hou S."/>
            <person name="Nefedov M."/>
            <person name="de Jong P.J."/>
            <person name="Renfree M.B."/>
            <person name="Mardis E.R."/>
            <person name="Wilson R.K."/>
        </authorList>
    </citation>
    <scope>NUCLEOTIDE SEQUENCE [LARGE SCALE GENOMIC DNA]</scope>
    <source>
        <strain evidence="13 14">Glennie</strain>
    </source>
</reference>